<accession>A0ABM0TNN7</accession>
<evidence type="ECO:0000256" key="4">
    <source>
        <dbReference type="ARBA" id="ARBA00022753"/>
    </source>
</evidence>
<dbReference type="InterPro" id="IPR037185">
    <property type="entry name" value="EmrE-like"/>
</dbReference>
<dbReference type="PANTHER" id="PTHR12570">
    <property type="match status" value="1"/>
</dbReference>
<feature type="transmembrane region" description="Helical" evidence="9">
    <location>
        <begin position="116"/>
        <end position="137"/>
    </location>
</feature>
<keyword evidence="10" id="KW-1185">Reference proteome</keyword>
<dbReference type="SUPFAM" id="SSF103481">
    <property type="entry name" value="Multidrug resistance efflux transporter EmrE"/>
    <property type="match status" value="1"/>
</dbReference>
<evidence type="ECO:0000256" key="8">
    <source>
        <dbReference type="ARBA" id="ARBA00025284"/>
    </source>
</evidence>
<keyword evidence="9" id="KW-1003">Cell membrane</keyword>
<keyword evidence="9" id="KW-0460">Magnesium</keyword>
<comment type="subunit">
    <text evidence="2 9">Homodimer.</text>
</comment>
<evidence type="ECO:0000313" key="11">
    <source>
        <dbReference type="RefSeq" id="XP_010429006.1"/>
    </source>
</evidence>
<keyword evidence="5 9" id="KW-1133">Transmembrane helix</keyword>
<keyword evidence="3 9" id="KW-0812">Transmembrane</keyword>
<dbReference type="InterPro" id="IPR008521">
    <property type="entry name" value="Mg_trans_NIPA"/>
</dbReference>
<comment type="caution">
    <text evidence="9">Lacks conserved residue(s) required for the propagation of feature annotation.</text>
</comment>
<feature type="transmembrane region" description="Helical" evidence="9">
    <location>
        <begin position="12"/>
        <end position="42"/>
    </location>
</feature>
<feature type="transmembrane region" description="Helical" evidence="9">
    <location>
        <begin position="181"/>
        <end position="205"/>
    </location>
</feature>
<reference evidence="11" key="2">
    <citation type="submission" date="2025-08" db="UniProtKB">
        <authorList>
            <consortium name="RefSeq"/>
        </authorList>
    </citation>
    <scope>IDENTIFICATION</scope>
    <source>
        <tissue evidence="11">Leaf</tissue>
    </source>
</reference>
<dbReference type="Proteomes" id="UP000694864">
    <property type="component" value="Chromosome 9"/>
</dbReference>
<evidence type="ECO:0000256" key="5">
    <source>
        <dbReference type="ARBA" id="ARBA00022989"/>
    </source>
</evidence>
<comment type="similarity">
    <text evidence="1 9">Belongs to the NIPA (TC 2.A.7) family.</text>
</comment>
<reference evidence="10" key="1">
    <citation type="journal article" date="2014" name="Nat. Commun.">
        <title>The emerging biofuel crop Camelina sativa retains a highly undifferentiated hexaploid genome structure.</title>
        <authorList>
            <person name="Kagale S."/>
            <person name="Koh C."/>
            <person name="Nixon J."/>
            <person name="Bollina V."/>
            <person name="Clarke W.E."/>
            <person name="Tuteja R."/>
            <person name="Spillane C."/>
            <person name="Robinson S.J."/>
            <person name="Links M.G."/>
            <person name="Clarke C."/>
            <person name="Higgins E.E."/>
            <person name="Huebert T."/>
            <person name="Sharpe A.G."/>
            <person name="Parkin I.A."/>
        </authorList>
    </citation>
    <scope>NUCLEOTIDE SEQUENCE [LARGE SCALE GENOMIC DNA]</scope>
    <source>
        <strain evidence="10">cv. DH55</strain>
    </source>
</reference>
<feature type="transmembrane region" description="Helical" evidence="9">
    <location>
        <begin position="89"/>
        <end position="107"/>
    </location>
</feature>
<proteinExistence type="inferred from homology"/>
<evidence type="ECO:0000256" key="9">
    <source>
        <dbReference type="RuleBase" id="RU363078"/>
    </source>
</evidence>
<sequence>MVTMIVGEAANFVAYIYAPAVLVTPLGALSIIISAVLAHFLLKEKLKKMGVLGCVSCIVGSVVIVIHAPKEQTPNSVEEIWNLATQPAFLIYVAITMSIVLALILHFEPLCGQTNILVYIGICSLMGALTVMSIKAIGIAIKLTMEGVSQIGYPQTWLFAMVAGTCVVTQLIYLNKALDTFNAAIVSPVYYVMFTTLTIVASAIMFKDWSGQDAASIASELCGFITVLTGTMILHGTREEEQQQASSEQVRWYESRKSTNEEHLITLYSPEY</sequence>
<keyword evidence="6 9" id="KW-0406">Ion transport</keyword>
<keyword evidence="7 9" id="KW-0472">Membrane</keyword>
<dbReference type="Pfam" id="PF05653">
    <property type="entry name" value="Mg_trans_NIPA"/>
    <property type="match status" value="1"/>
</dbReference>
<feature type="transmembrane region" description="Helical" evidence="9">
    <location>
        <begin position="157"/>
        <end position="174"/>
    </location>
</feature>
<gene>
    <name evidence="11" type="primary">LOC104713555</name>
</gene>
<keyword evidence="9" id="KW-0813">Transport</keyword>
<organism evidence="10 11">
    <name type="scientific">Camelina sativa</name>
    <name type="common">False flax</name>
    <name type="synonym">Myagrum sativum</name>
    <dbReference type="NCBI Taxonomy" id="90675"/>
    <lineage>
        <taxon>Eukaryota</taxon>
        <taxon>Viridiplantae</taxon>
        <taxon>Streptophyta</taxon>
        <taxon>Embryophyta</taxon>
        <taxon>Tracheophyta</taxon>
        <taxon>Spermatophyta</taxon>
        <taxon>Magnoliopsida</taxon>
        <taxon>eudicotyledons</taxon>
        <taxon>Gunneridae</taxon>
        <taxon>Pentapetalae</taxon>
        <taxon>rosids</taxon>
        <taxon>malvids</taxon>
        <taxon>Brassicales</taxon>
        <taxon>Brassicaceae</taxon>
        <taxon>Camelineae</taxon>
        <taxon>Camelina</taxon>
    </lineage>
</organism>
<dbReference type="RefSeq" id="XP_010429006.1">
    <property type="nucleotide sequence ID" value="XM_010430704.2"/>
</dbReference>
<evidence type="ECO:0000313" key="10">
    <source>
        <dbReference type="Proteomes" id="UP000694864"/>
    </source>
</evidence>
<comment type="function">
    <text evidence="8 9">Acts as a Mg(2+) transporter. Can also transport other divalent cations such as Fe(2+), Sr(2+), Ba(2+), Mn(2+) and Co(2+) but to a much less extent than Mg(2+).</text>
</comment>
<dbReference type="GeneID" id="104713555"/>
<evidence type="ECO:0000256" key="3">
    <source>
        <dbReference type="ARBA" id="ARBA00022692"/>
    </source>
</evidence>
<keyword evidence="4 9" id="KW-0967">Endosome</keyword>
<evidence type="ECO:0000256" key="2">
    <source>
        <dbReference type="ARBA" id="ARBA00011738"/>
    </source>
</evidence>
<comment type="subcellular location">
    <subcellularLocation>
        <location evidence="9">Cell membrane</location>
        <topology evidence="9">Multi-pass membrane protein</topology>
    </subcellularLocation>
    <subcellularLocation>
        <location evidence="9">Early endosome</location>
    </subcellularLocation>
</comment>
<dbReference type="PANTHER" id="PTHR12570:SF11">
    <property type="entry name" value="MAGNESIUM TRANSPORTER NIPA6-RELATED"/>
    <property type="match status" value="1"/>
</dbReference>
<name>A0ABM0TNN7_CAMSA</name>
<feature type="transmembrane region" description="Helical" evidence="9">
    <location>
        <begin position="217"/>
        <end position="234"/>
    </location>
</feature>
<evidence type="ECO:0000256" key="1">
    <source>
        <dbReference type="ARBA" id="ARBA00007001"/>
    </source>
</evidence>
<evidence type="ECO:0000256" key="7">
    <source>
        <dbReference type="ARBA" id="ARBA00023136"/>
    </source>
</evidence>
<feature type="transmembrane region" description="Helical" evidence="9">
    <location>
        <begin position="49"/>
        <end position="69"/>
    </location>
</feature>
<evidence type="ECO:0000256" key="6">
    <source>
        <dbReference type="ARBA" id="ARBA00023065"/>
    </source>
</evidence>
<protein>
    <recommendedName>
        <fullName evidence="9">Probable magnesium transporter</fullName>
    </recommendedName>
</protein>